<dbReference type="EMBL" id="BMOU01000005">
    <property type="protein sequence ID" value="GGN98674.1"/>
    <property type="molecule type" value="Genomic_DNA"/>
</dbReference>
<gene>
    <name evidence="1" type="ORF">GCM10009030_29350</name>
</gene>
<evidence type="ECO:0000313" key="2">
    <source>
        <dbReference type="Proteomes" id="UP000605784"/>
    </source>
</evidence>
<dbReference type="RefSeq" id="WP_188999484.1">
    <property type="nucleotide sequence ID" value="NZ_BMOU01000005.1"/>
</dbReference>
<dbReference type="Proteomes" id="UP000605784">
    <property type="component" value="Unassembled WGS sequence"/>
</dbReference>
<organism evidence="1 2">
    <name type="scientific">Haloarcula pellucida</name>
    <dbReference type="NCBI Taxonomy" id="1427151"/>
    <lineage>
        <taxon>Archaea</taxon>
        <taxon>Methanobacteriati</taxon>
        <taxon>Methanobacteriota</taxon>
        <taxon>Stenosarchaea group</taxon>
        <taxon>Halobacteria</taxon>
        <taxon>Halobacteriales</taxon>
        <taxon>Haloarculaceae</taxon>
        <taxon>Haloarcula</taxon>
    </lineage>
</organism>
<comment type="caution">
    <text evidence="1">The sequence shown here is derived from an EMBL/GenBank/DDBJ whole genome shotgun (WGS) entry which is preliminary data.</text>
</comment>
<sequence length="289" mass="30496">MSLLALPEWLVAVLEEVALGGGALLLVCGGLMCYVGWDQRQTAALLADADHVTPAEAEPDTLVRLRGTVATTADGTFASPIADRECVLAGYEIDEQYDTPTDSTWEQAAWGVTSVPFAIEADGDRLLVDVEDTVVGNGTDDVFTPESVLVSDGVSLPAVRCRFERFDTHVETDSGETPPPRLARFLDSTDGLSTEPLASTPTVDESKRRYREGWLRPGDEVSVLGTVSRRADAGTVTGHPDELVLTDDEETPLRLSADPLDGGDGTAALLTGLGTGAVGLASLAAVVVW</sequence>
<reference evidence="1" key="2">
    <citation type="submission" date="2020-09" db="EMBL/GenBank/DDBJ databases">
        <authorList>
            <person name="Sun Q."/>
            <person name="Ohkuma M."/>
        </authorList>
    </citation>
    <scope>NUCLEOTIDE SEQUENCE</scope>
    <source>
        <strain evidence="1">JCM 17820</strain>
    </source>
</reference>
<proteinExistence type="predicted"/>
<protein>
    <recommendedName>
        <fullName evidence="3">RING-type E3 ubiquitin transferase</fullName>
    </recommendedName>
</protein>
<evidence type="ECO:0008006" key="3">
    <source>
        <dbReference type="Google" id="ProtNLM"/>
    </source>
</evidence>
<accession>A0A830GNB9</accession>
<name>A0A830GNB9_9EURY</name>
<dbReference type="AlphaFoldDB" id="A0A830GNB9"/>
<evidence type="ECO:0000313" key="1">
    <source>
        <dbReference type="EMBL" id="GGN98674.1"/>
    </source>
</evidence>
<reference evidence="1" key="1">
    <citation type="journal article" date="2014" name="Int. J. Syst. Evol. Microbiol.">
        <title>Complete genome sequence of Corynebacterium casei LMG S-19264T (=DSM 44701T), isolated from a smear-ripened cheese.</title>
        <authorList>
            <consortium name="US DOE Joint Genome Institute (JGI-PGF)"/>
            <person name="Walter F."/>
            <person name="Albersmeier A."/>
            <person name="Kalinowski J."/>
            <person name="Ruckert C."/>
        </authorList>
    </citation>
    <scope>NUCLEOTIDE SEQUENCE</scope>
    <source>
        <strain evidence="1">JCM 17820</strain>
    </source>
</reference>
<keyword evidence="2" id="KW-1185">Reference proteome</keyword>